<gene>
    <name evidence="1" type="ORF">AFK71_13165</name>
</gene>
<keyword evidence="2" id="KW-1185">Reference proteome</keyword>
<accession>A0A0L0QMF0</accession>
<dbReference type="PATRIC" id="fig|1473.5.peg.1231"/>
<dbReference type="RefSeq" id="WP_050351969.1">
    <property type="nucleotide sequence ID" value="NZ_JARMSE010000041.1"/>
</dbReference>
<sequence length="76" mass="9110">MVKELENIFGRTKNNRILNYKRRIYNLKNVHINQVPEEIAEITTKYKKIFDELILQEKNLKDKRCGNKTCKDSRIG</sequence>
<proteinExistence type="predicted"/>
<dbReference type="Proteomes" id="UP000036780">
    <property type="component" value="Unassembled WGS sequence"/>
</dbReference>
<organism evidence="1 2">
    <name type="scientific">Virgibacillus pantothenticus</name>
    <dbReference type="NCBI Taxonomy" id="1473"/>
    <lineage>
        <taxon>Bacteria</taxon>
        <taxon>Bacillati</taxon>
        <taxon>Bacillota</taxon>
        <taxon>Bacilli</taxon>
        <taxon>Bacillales</taxon>
        <taxon>Bacillaceae</taxon>
        <taxon>Virgibacillus</taxon>
    </lineage>
</organism>
<name>A0A0L0QMF0_VIRPA</name>
<dbReference type="AlphaFoldDB" id="A0A0L0QMF0"/>
<dbReference type="OrthoDB" id="2905340at2"/>
<protein>
    <submittedName>
        <fullName evidence="1">Uncharacterized protein</fullName>
    </submittedName>
</protein>
<reference evidence="2" key="1">
    <citation type="submission" date="2015-07" db="EMBL/GenBank/DDBJ databases">
        <title>Fjat-10053 dsm26.</title>
        <authorList>
            <person name="Liu B."/>
            <person name="Wang J."/>
            <person name="Zhu Y."/>
            <person name="Liu G."/>
            <person name="Chen Q."/>
            <person name="Chen Z."/>
            <person name="Lan J."/>
            <person name="Che J."/>
            <person name="Ge C."/>
            <person name="Shi H."/>
            <person name="Pan Z."/>
            <person name="Liu X."/>
        </authorList>
    </citation>
    <scope>NUCLEOTIDE SEQUENCE [LARGE SCALE GENOMIC DNA]</scope>
    <source>
        <strain evidence="2">DSM 26</strain>
    </source>
</reference>
<evidence type="ECO:0000313" key="1">
    <source>
        <dbReference type="EMBL" id="KNE19438.1"/>
    </source>
</evidence>
<dbReference type="EMBL" id="LGTO01000007">
    <property type="protein sequence ID" value="KNE19438.1"/>
    <property type="molecule type" value="Genomic_DNA"/>
</dbReference>
<evidence type="ECO:0000313" key="2">
    <source>
        <dbReference type="Proteomes" id="UP000036780"/>
    </source>
</evidence>
<comment type="caution">
    <text evidence="1">The sequence shown here is derived from an EMBL/GenBank/DDBJ whole genome shotgun (WGS) entry which is preliminary data.</text>
</comment>